<reference evidence="13 14" key="1">
    <citation type="submission" date="2019-04" db="EMBL/GenBank/DDBJ databases">
        <title>Azoarcus nasutitermitis sp. nov. isolated from termite nest.</title>
        <authorList>
            <person name="Lin S.-Y."/>
            <person name="Hameed A."/>
            <person name="Hsu Y.-H."/>
            <person name="Young C.-C."/>
        </authorList>
    </citation>
    <scope>NUCLEOTIDE SEQUENCE [LARGE SCALE GENOMIC DNA]</scope>
    <source>
        <strain evidence="13 14">CC-YHH838</strain>
    </source>
</reference>
<dbReference type="InterPro" id="IPR010280">
    <property type="entry name" value="U5_MeTrfase_fam"/>
</dbReference>
<feature type="binding site" evidence="9">
    <location>
        <position position="297"/>
    </location>
    <ligand>
        <name>S-adenosyl-L-methionine</name>
        <dbReference type="ChEBI" id="CHEBI:59789"/>
    </ligand>
</feature>
<evidence type="ECO:0000256" key="3">
    <source>
        <dbReference type="ARBA" id="ARBA00022603"/>
    </source>
</evidence>
<dbReference type="EMBL" id="SSOC01000003">
    <property type="protein sequence ID" value="THF65744.1"/>
    <property type="molecule type" value="Genomic_DNA"/>
</dbReference>
<feature type="binding site" evidence="9 10">
    <location>
        <position position="292"/>
    </location>
    <ligand>
        <name>S-adenosyl-L-methionine</name>
        <dbReference type="ChEBI" id="CHEBI:59789"/>
    </ligand>
</feature>
<dbReference type="InterPro" id="IPR012340">
    <property type="entry name" value="NA-bd_OB-fold"/>
</dbReference>
<dbReference type="FunFam" id="2.40.50.140:FF:000097">
    <property type="entry name" value="23S rRNA (uracil(1939)-C(5))-methyltransferase RlmD"/>
    <property type="match status" value="1"/>
</dbReference>
<dbReference type="NCBIfam" id="NF009639">
    <property type="entry name" value="PRK13168.1"/>
    <property type="match status" value="1"/>
</dbReference>
<name>A0A4S4B495_9RHOO</name>
<dbReference type="SUPFAM" id="SSF50249">
    <property type="entry name" value="Nucleic acid-binding proteins"/>
    <property type="match status" value="1"/>
</dbReference>
<feature type="binding site" evidence="9">
    <location>
        <position position="66"/>
    </location>
    <ligand>
        <name>[4Fe-4S] cluster</name>
        <dbReference type="ChEBI" id="CHEBI:49883"/>
    </ligand>
</feature>
<evidence type="ECO:0000256" key="6">
    <source>
        <dbReference type="ARBA" id="ARBA00022723"/>
    </source>
</evidence>
<feature type="binding site" evidence="9 10">
    <location>
        <position position="263"/>
    </location>
    <ligand>
        <name>S-adenosyl-L-methionine</name>
        <dbReference type="ChEBI" id="CHEBI:59789"/>
    </ligand>
</feature>
<dbReference type="SUPFAM" id="SSF53335">
    <property type="entry name" value="S-adenosyl-L-methionine-dependent methyltransferases"/>
    <property type="match status" value="1"/>
</dbReference>
<keyword evidence="4 9" id="KW-0808">Transferase</keyword>
<accession>A0A4S4B495</accession>
<feature type="active site" evidence="11">
    <location>
        <position position="389"/>
    </location>
</feature>
<comment type="catalytic activity">
    <reaction evidence="9">
        <text>uridine(1939) in 23S rRNA + S-adenosyl-L-methionine = 5-methyluridine(1939) in 23S rRNA + S-adenosyl-L-homocysteine + H(+)</text>
        <dbReference type="Rhea" id="RHEA:42908"/>
        <dbReference type="Rhea" id="RHEA-COMP:10278"/>
        <dbReference type="Rhea" id="RHEA-COMP:10279"/>
        <dbReference type="ChEBI" id="CHEBI:15378"/>
        <dbReference type="ChEBI" id="CHEBI:57856"/>
        <dbReference type="ChEBI" id="CHEBI:59789"/>
        <dbReference type="ChEBI" id="CHEBI:65315"/>
        <dbReference type="ChEBI" id="CHEBI:74447"/>
        <dbReference type="EC" id="2.1.1.190"/>
    </reaction>
</comment>
<keyword evidence="8 9" id="KW-0411">Iron-sulfur</keyword>
<dbReference type="PANTHER" id="PTHR11061">
    <property type="entry name" value="RNA M5U METHYLTRANSFERASE"/>
    <property type="match status" value="1"/>
</dbReference>
<evidence type="ECO:0000256" key="9">
    <source>
        <dbReference type="HAMAP-Rule" id="MF_01010"/>
    </source>
</evidence>
<evidence type="ECO:0000256" key="10">
    <source>
        <dbReference type="PROSITE-ProRule" id="PRU01024"/>
    </source>
</evidence>
<dbReference type="RefSeq" id="WP_136347950.1">
    <property type="nucleotide sequence ID" value="NZ_SSOC01000003.1"/>
</dbReference>
<evidence type="ECO:0000256" key="5">
    <source>
        <dbReference type="ARBA" id="ARBA00022691"/>
    </source>
</evidence>
<dbReference type="HAMAP" id="MF_01010">
    <property type="entry name" value="23SrRNA_methyltr_RlmD"/>
    <property type="match status" value="1"/>
</dbReference>
<comment type="function">
    <text evidence="9">Catalyzes the formation of 5-methyl-uridine at position 1939 (m5U1939) in 23S rRNA.</text>
</comment>
<proteinExistence type="inferred from homology"/>
<sequence>MPVTVVESLDHEGRGVARVGGKAVFIEGALPGERVEYEVLRSRPNYEQAHTLRVLRPSAQRVAPPCPHYGVCGGCSMQHLDAVAQAAVKQRVLEDALWHVGRVRPGIVHAAIHGPAWGYRERARLTVRLVPSQGGVLLGFHQRRSSYVADMQVCPVLPPHVAAMLPALHELVAGLSIADRLPQIELACGDEATVLVFRILRPLTQADTRRLLAFAGQWQVRAWVQPEGPDSACPLQPDDEPGLYYTLPEFGLRMEYRPTDFTQVNARINRLLIRRAMQLLAPSAGERIADLFCGLGNFSLPIARAGAQVVGVEGSDALVRRAGENAGRNGLAANARFYAANLFEATEDSLAALGPLDKMLIDPPREGAIAVVKALGAQCRPARIVYVSCNPATLARDAAVLVHEKGYALRGVGIANMFPQTSHVESVALFEYAGERPAGASRV</sequence>
<comment type="caution">
    <text evidence="13">The sequence shown here is derived from an EMBL/GenBank/DDBJ whole genome shotgun (WGS) entry which is preliminary data.</text>
</comment>
<dbReference type="PROSITE" id="PS51687">
    <property type="entry name" value="SAM_MT_RNA_M5U"/>
    <property type="match status" value="1"/>
</dbReference>
<feature type="binding site" evidence="9">
    <location>
        <position position="341"/>
    </location>
    <ligand>
        <name>S-adenosyl-L-methionine</name>
        <dbReference type="ChEBI" id="CHEBI:59789"/>
    </ligand>
</feature>
<dbReference type="InterPro" id="IPR030390">
    <property type="entry name" value="MeTrfase_TrmA_AS"/>
</dbReference>
<feature type="binding site" evidence="9">
    <location>
        <position position="154"/>
    </location>
    <ligand>
        <name>[4Fe-4S] cluster</name>
        <dbReference type="ChEBI" id="CHEBI:49883"/>
    </ligand>
</feature>
<keyword evidence="5 9" id="KW-0949">S-adenosyl-L-methionine</keyword>
<dbReference type="GO" id="GO:0070475">
    <property type="term" value="P:rRNA base methylation"/>
    <property type="evidence" value="ECO:0007669"/>
    <property type="project" value="TreeGrafter"/>
</dbReference>
<organism evidence="13 14">
    <name type="scientific">Pseudothauera nasutitermitis</name>
    <dbReference type="NCBI Taxonomy" id="2565930"/>
    <lineage>
        <taxon>Bacteria</taxon>
        <taxon>Pseudomonadati</taxon>
        <taxon>Pseudomonadota</taxon>
        <taxon>Betaproteobacteria</taxon>
        <taxon>Rhodocyclales</taxon>
        <taxon>Zoogloeaceae</taxon>
        <taxon>Pseudothauera</taxon>
    </lineage>
</organism>
<evidence type="ECO:0000256" key="11">
    <source>
        <dbReference type="PROSITE-ProRule" id="PRU10015"/>
    </source>
</evidence>
<evidence type="ECO:0000256" key="8">
    <source>
        <dbReference type="ARBA" id="ARBA00023014"/>
    </source>
</evidence>
<dbReference type="Proteomes" id="UP000308430">
    <property type="component" value="Unassembled WGS sequence"/>
</dbReference>
<protein>
    <recommendedName>
        <fullName evidence="9">23S rRNA (uracil(1939)-C(5))-methyltransferase RlmD</fullName>
        <ecNumber evidence="9">2.1.1.190</ecNumber>
    </recommendedName>
    <alternativeName>
        <fullName evidence="9">23S rRNA(m5U1939)-methyltransferase</fullName>
    </alternativeName>
</protein>
<evidence type="ECO:0000256" key="4">
    <source>
        <dbReference type="ARBA" id="ARBA00022679"/>
    </source>
</evidence>
<dbReference type="PROSITE" id="PS01230">
    <property type="entry name" value="TRMA_1"/>
    <property type="match status" value="1"/>
</dbReference>
<keyword evidence="7 9" id="KW-0408">Iron</keyword>
<dbReference type="Gene3D" id="2.40.50.140">
    <property type="entry name" value="Nucleic acid-binding proteins"/>
    <property type="match status" value="1"/>
</dbReference>
<keyword evidence="1 9" id="KW-0004">4Fe-4S</keyword>
<feature type="binding site" evidence="9">
    <location>
        <position position="72"/>
    </location>
    <ligand>
        <name>[4Fe-4S] cluster</name>
        <dbReference type="ChEBI" id="CHEBI:49883"/>
    </ligand>
</feature>
<evidence type="ECO:0000313" key="14">
    <source>
        <dbReference type="Proteomes" id="UP000308430"/>
    </source>
</evidence>
<keyword evidence="14" id="KW-1185">Reference proteome</keyword>
<keyword evidence="2 9" id="KW-0698">rRNA processing</keyword>
<keyword evidence="6 9" id="KW-0479">Metal-binding</keyword>
<dbReference type="AlphaFoldDB" id="A0A4S4B495"/>
<comment type="similarity">
    <text evidence="9">Belongs to the class I-like SAM-binding methyltransferase superfamily. RNA M5U methyltransferase family. RlmD subfamily.</text>
</comment>
<evidence type="ECO:0000256" key="2">
    <source>
        <dbReference type="ARBA" id="ARBA00022552"/>
    </source>
</evidence>
<evidence type="ECO:0000256" key="7">
    <source>
        <dbReference type="ARBA" id="ARBA00023004"/>
    </source>
</evidence>
<dbReference type="GO" id="GO:0070041">
    <property type="term" value="F:rRNA (uridine-C5-)-methyltransferase activity"/>
    <property type="evidence" value="ECO:0007669"/>
    <property type="project" value="UniProtKB-UniRule"/>
</dbReference>
<dbReference type="PROSITE" id="PS50926">
    <property type="entry name" value="TRAM"/>
    <property type="match status" value="1"/>
</dbReference>
<evidence type="ECO:0000256" key="1">
    <source>
        <dbReference type="ARBA" id="ARBA00022485"/>
    </source>
</evidence>
<dbReference type="Gene3D" id="2.40.50.1070">
    <property type="match status" value="1"/>
</dbReference>
<dbReference type="OrthoDB" id="9804590at2"/>
<dbReference type="EC" id="2.1.1.190" evidence="9"/>
<dbReference type="GO" id="GO:0003723">
    <property type="term" value="F:RNA binding"/>
    <property type="evidence" value="ECO:0007669"/>
    <property type="project" value="InterPro"/>
</dbReference>
<dbReference type="Pfam" id="PF05958">
    <property type="entry name" value="tRNA_U5-meth_tr"/>
    <property type="match status" value="1"/>
</dbReference>
<dbReference type="GO" id="GO:0051539">
    <property type="term" value="F:4 iron, 4 sulfur cluster binding"/>
    <property type="evidence" value="ECO:0007669"/>
    <property type="project" value="UniProtKB-KW"/>
</dbReference>
<evidence type="ECO:0000313" key="13">
    <source>
        <dbReference type="EMBL" id="THF65744.1"/>
    </source>
</evidence>
<dbReference type="CDD" id="cd02440">
    <property type="entry name" value="AdoMet_MTases"/>
    <property type="match status" value="1"/>
</dbReference>
<feature type="binding site" evidence="9">
    <location>
        <position position="75"/>
    </location>
    <ligand>
        <name>[4Fe-4S] cluster</name>
        <dbReference type="ChEBI" id="CHEBI:49883"/>
    </ligand>
</feature>
<feature type="binding site" evidence="9 10">
    <location>
        <position position="313"/>
    </location>
    <ligand>
        <name>S-adenosyl-L-methionine</name>
        <dbReference type="ChEBI" id="CHEBI:59789"/>
    </ligand>
</feature>
<dbReference type="InterPro" id="IPR002792">
    <property type="entry name" value="TRAM_dom"/>
</dbReference>
<dbReference type="Gene3D" id="3.40.50.150">
    <property type="entry name" value="Vaccinia Virus protein VP39"/>
    <property type="match status" value="1"/>
</dbReference>
<gene>
    <name evidence="9 13" type="primary">rlmD</name>
    <name evidence="13" type="ORF">E6C76_09340</name>
</gene>
<evidence type="ECO:0000259" key="12">
    <source>
        <dbReference type="PROSITE" id="PS50926"/>
    </source>
</evidence>
<feature type="binding site" evidence="9 10">
    <location>
        <position position="362"/>
    </location>
    <ligand>
        <name>S-adenosyl-L-methionine</name>
        <dbReference type="ChEBI" id="CHEBI:59789"/>
    </ligand>
</feature>
<keyword evidence="3 9" id="KW-0489">Methyltransferase</keyword>
<dbReference type="InterPro" id="IPR001566">
    <property type="entry name" value="23S_rRNA_MeTrfase_RlmD"/>
</dbReference>
<dbReference type="PANTHER" id="PTHR11061:SF49">
    <property type="entry name" value="23S RRNA (URACIL(1939)-C(5))-METHYLTRANSFERASE RLMD"/>
    <property type="match status" value="1"/>
</dbReference>
<dbReference type="GO" id="GO:0005506">
    <property type="term" value="F:iron ion binding"/>
    <property type="evidence" value="ECO:0007669"/>
    <property type="project" value="UniProtKB-UniRule"/>
</dbReference>
<dbReference type="Pfam" id="PF01938">
    <property type="entry name" value="TRAM"/>
    <property type="match status" value="1"/>
</dbReference>
<dbReference type="InterPro" id="IPR029063">
    <property type="entry name" value="SAM-dependent_MTases_sf"/>
</dbReference>
<feature type="active site" description="Nucleophile" evidence="9 10">
    <location>
        <position position="389"/>
    </location>
</feature>
<feature type="domain" description="TRAM" evidence="12">
    <location>
        <begin position="1"/>
        <end position="53"/>
    </location>
</feature>